<evidence type="ECO:0000259" key="1">
    <source>
        <dbReference type="Pfam" id="PF03478"/>
    </source>
</evidence>
<dbReference type="PANTHER" id="PTHR47123:SF15">
    <property type="entry name" value="F-BOX PROTEIN SKIP23"/>
    <property type="match status" value="1"/>
</dbReference>
<reference evidence="2 5" key="1">
    <citation type="journal article" date="2011" name="Nature">
        <title>The Medicago genome provides insight into the evolution of rhizobial symbioses.</title>
        <authorList>
            <person name="Young N.D."/>
            <person name="Debelle F."/>
            <person name="Oldroyd G.E."/>
            <person name="Geurts R."/>
            <person name="Cannon S.B."/>
            <person name="Udvardi M.K."/>
            <person name="Benedito V.A."/>
            <person name="Mayer K.F."/>
            <person name="Gouzy J."/>
            <person name="Schoof H."/>
            <person name="Van de Peer Y."/>
            <person name="Proost S."/>
            <person name="Cook D.R."/>
            <person name="Meyers B.C."/>
            <person name="Spannagl M."/>
            <person name="Cheung F."/>
            <person name="De Mita S."/>
            <person name="Krishnakumar V."/>
            <person name="Gundlach H."/>
            <person name="Zhou S."/>
            <person name="Mudge J."/>
            <person name="Bharti A.K."/>
            <person name="Murray J.D."/>
            <person name="Naoumkina M.A."/>
            <person name="Rosen B."/>
            <person name="Silverstein K.A."/>
            <person name="Tang H."/>
            <person name="Rombauts S."/>
            <person name="Zhao P.X."/>
            <person name="Zhou P."/>
            <person name="Barbe V."/>
            <person name="Bardou P."/>
            <person name="Bechner M."/>
            <person name="Bellec A."/>
            <person name="Berger A."/>
            <person name="Berges H."/>
            <person name="Bidwell S."/>
            <person name="Bisseling T."/>
            <person name="Choisne N."/>
            <person name="Couloux A."/>
            <person name="Denny R."/>
            <person name="Deshpande S."/>
            <person name="Dai X."/>
            <person name="Doyle J.J."/>
            <person name="Dudez A.M."/>
            <person name="Farmer A.D."/>
            <person name="Fouteau S."/>
            <person name="Franken C."/>
            <person name="Gibelin C."/>
            <person name="Gish J."/>
            <person name="Goldstein S."/>
            <person name="Gonzalez A.J."/>
            <person name="Green P.J."/>
            <person name="Hallab A."/>
            <person name="Hartog M."/>
            <person name="Hua A."/>
            <person name="Humphray S.J."/>
            <person name="Jeong D.H."/>
            <person name="Jing Y."/>
            <person name="Jocker A."/>
            <person name="Kenton S.M."/>
            <person name="Kim D.J."/>
            <person name="Klee K."/>
            <person name="Lai H."/>
            <person name="Lang C."/>
            <person name="Lin S."/>
            <person name="Macmil S.L."/>
            <person name="Magdelenat G."/>
            <person name="Matthews L."/>
            <person name="McCorrison J."/>
            <person name="Monaghan E.L."/>
            <person name="Mun J.H."/>
            <person name="Najar F.Z."/>
            <person name="Nicholson C."/>
            <person name="Noirot C."/>
            <person name="O'Bleness M."/>
            <person name="Paule C.R."/>
            <person name="Poulain J."/>
            <person name="Prion F."/>
            <person name="Qin B."/>
            <person name="Qu C."/>
            <person name="Retzel E.F."/>
            <person name="Riddle C."/>
            <person name="Sallet E."/>
            <person name="Samain S."/>
            <person name="Samson N."/>
            <person name="Sanders I."/>
            <person name="Saurat O."/>
            <person name="Scarpelli C."/>
            <person name="Schiex T."/>
            <person name="Segurens B."/>
            <person name="Severin A.J."/>
            <person name="Sherrier D.J."/>
            <person name="Shi R."/>
            <person name="Sims S."/>
            <person name="Singer S.R."/>
            <person name="Sinharoy S."/>
            <person name="Sterck L."/>
            <person name="Viollet A."/>
            <person name="Wang B.B."/>
            <person name="Wang K."/>
            <person name="Wang M."/>
            <person name="Wang X."/>
            <person name="Warfsmann J."/>
            <person name="Weissenbach J."/>
            <person name="White D.D."/>
            <person name="White J.D."/>
            <person name="Wiley G.B."/>
            <person name="Wincker P."/>
            <person name="Xing Y."/>
            <person name="Yang L."/>
            <person name="Yao Z."/>
            <person name="Ying F."/>
            <person name="Zhai J."/>
            <person name="Zhou L."/>
            <person name="Zuber A."/>
            <person name="Denarie J."/>
            <person name="Dixon R.A."/>
            <person name="May G.D."/>
            <person name="Schwartz D.C."/>
            <person name="Rogers J."/>
            <person name="Quetier F."/>
            <person name="Town C.D."/>
            <person name="Roe B.A."/>
        </authorList>
    </citation>
    <scope>NUCLEOTIDE SEQUENCE [LARGE SCALE GENOMIC DNA]</scope>
    <source>
        <strain evidence="2">A17</strain>
        <strain evidence="4 5">cv. Jemalong A17</strain>
    </source>
</reference>
<dbReference type="EnsemblPlants" id="KEH40294">
    <property type="protein sequence ID" value="KEH40294"/>
    <property type="gene ID" value="MTR_1g026850"/>
</dbReference>
<dbReference type="Gramene" id="rna1194">
    <property type="protein sequence ID" value="RHN77711.1"/>
    <property type="gene ID" value="gene1194"/>
</dbReference>
<dbReference type="Pfam" id="PF03478">
    <property type="entry name" value="Beta-prop_KIB1-4"/>
    <property type="match status" value="1"/>
</dbReference>
<accession>A0A072VE49</accession>
<dbReference type="STRING" id="3880.A0A072VE49"/>
<gene>
    <name evidence="4" type="primary">25482252</name>
    <name evidence="2" type="ordered locus">MTR_1g026850</name>
    <name evidence="3" type="ORF">MtrunA17_Chr1g0157711</name>
</gene>
<keyword evidence="5" id="KW-1185">Reference proteome</keyword>
<dbReference type="Proteomes" id="UP000002051">
    <property type="component" value="Unassembled WGS sequence"/>
</dbReference>
<feature type="domain" description="KIB1-4 beta-propeller" evidence="1">
    <location>
        <begin position="89"/>
        <end position="328"/>
    </location>
</feature>
<organism evidence="2 5">
    <name type="scientific">Medicago truncatula</name>
    <name type="common">Barrel medic</name>
    <name type="synonym">Medicago tribuloides</name>
    <dbReference type="NCBI Taxonomy" id="3880"/>
    <lineage>
        <taxon>Eukaryota</taxon>
        <taxon>Viridiplantae</taxon>
        <taxon>Streptophyta</taxon>
        <taxon>Embryophyta</taxon>
        <taxon>Tracheophyta</taxon>
        <taxon>Spermatophyta</taxon>
        <taxon>Magnoliopsida</taxon>
        <taxon>eudicotyledons</taxon>
        <taxon>Gunneridae</taxon>
        <taxon>Pentapetalae</taxon>
        <taxon>rosids</taxon>
        <taxon>fabids</taxon>
        <taxon>Fabales</taxon>
        <taxon>Fabaceae</taxon>
        <taxon>Papilionoideae</taxon>
        <taxon>50 kb inversion clade</taxon>
        <taxon>NPAAA clade</taxon>
        <taxon>Hologalegina</taxon>
        <taxon>IRL clade</taxon>
        <taxon>Trifolieae</taxon>
        <taxon>Medicago</taxon>
    </lineage>
</organism>
<dbReference type="Proteomes" id="UP000265566">
    <property type="component" value="Chromosome 1"/>
</dbReference>
<dbReference type="PANTHER" id="PTHR47123">
    <property type="entry name" value="F-BOX PROTEIN SKIP23"/>
    <property type="match status" value="1"/>
</dbReference>
<reference evidence="4" key="3">
    <citation type="submission" date="2015-04" db="UniProtKB">
        <authorList>
            <consortium name="EnsemblPlants"/>
        </authorList>
    </citation>
    <scope>IDENTIFICATION</scope>
    <source>
        <strain evidence="4">cv. Jemalong A17</strain>
    </source>
</reference>
<dbReference type="EMBL" id="PSQE01000001">
    <property type="protein sequence ID" value="RHN77711.1"/>
    <property type="molecule type" value="Genomic_DNA"/>
</dbReference>
<reference evidence="3" key="5">
    <citation type="journal article" date="2018" name="Nat. Plants">
        <title>Whole-genome landscape of Medicago truncatula symbiotic genes.</title>
        <authorList>
            <person name="Pecrix Y."/>
            <person name="Gamas P."/>
            <person name="Carrere S."/>
        </authorList>
    </citation>
    <scope>NUCLEOTIDE SEQUENCE</scope>
    <source>
        <tissue evidence="3">Leaves</tissue>
    </source>
</reference>
<reference evidence="6" key="4">
    <citation type="journal article" date="2018" name="Nat. Plants">
        <title>Whole-genome landscape of Medicago truncatula symbiotic genes.</title>
        <authorList>
            <person name="Pecrix Y."/>
            <person name="Staton S.E."/>
            <person name="Sallet E."/>
            <person name="Lelandais-Briere C."/>
            <person name="Moreau S."/>
            <person name="Carrere S."/>
            <person name="Blein T."/>
            <person name="Jardinaud M.F."/>
            <person name="Latrasse D."/>
            <person name="Zouine M."/>
            <person name="Zahm M."/>
            <person name="Kreplak J."/>
            <person name="Mayjonade B."/>
            <person name="Satge C."/>
            <person name="Perez M."/>
            <person name="Cauet S."/>
            <person name="Marande W."/>
            <person name="Chantry-Darmon C."/>
            <person name="Lopez-Roques C."/>
            <person name="Bouchez O."/>
            <person name="Berard A."/>
            <person name="Debelle F."/>
            <person name="Munos S."/>
            <person name="Bendahmane A."/>
            <person name="Berges H."/>
            <person name="Niebel A."/>
            <person name="Buitink J."/>
            <person name="Frugier F."/>
            <person name="Benhamed M."/>
            <person name="Crespi M."/>
            <person name="Gouzy J."/>
            <person name="Gamas P."/>
        </authorList>
    </citation>
    <scope>NUCLEOTIDE SEQUENCE [LARGE SCALE GENOMIC DNA]</scope>
    <source>
        <strain evidence="6">cv. Jemalong A17</strain>
    </source>
</reference>
<dbReference type="InterPro" id="IPR005174">
    <property type="entry name" value="KIB1-4_b-propeller"/>
</dbReference>
<protein>
    <submittedName>
        <fullName evidence="2">F-box SKIP23-like protein</fullName>
    </submittedName>
</protein>
<dbReference type="EMBL" id="CM001217">
    <property type="protein sequence ID" value="KEH40294.1"/>
    <property type="molecule type" value="Genomic_DNA"/>
</dbReference>
<evidence type="ECO:0000313" key="4">
    <source>
        <dbReference type="EnsemblPlants" id="KEH40294"/>
    </source>
</evidence>
<dbReference type="GO" id="GO:0016567">
    <property type="term" value="P:protein ubiquitination"/>
    <property type="evidence" value="ECO:0000318"/>
    <property type="project" value="GO_Central"/>
</dbReference>
<dbReference type="InterPro" id="IPR051304">
    <property type="entry name" value="SCF_F-box_domain"/>
</dbReference>
<evidence type="ECO:0000313" key="2">
    <source>
        <dbReference type="EMBL" id="KEH40294.1"/>
    </source>
</evidence>
<dbReference type="AlphaFoldDB" id="A0A072VE49"/>
<dbReference type="HOGENOM" id="CLU_019286_1_0_1"/>
<proteinExistence type="predicted"/>
<evidence type="ECO:0000313" key="3">
    <source>
        <dbReference type="EMBL" id="RHN77711.1"/>
    </source>
</evidence>
<reference evidence="2 5" key="2">
    <citation type="journal article" date="2014" name="BMC Genomics">
        <title>An improved genome release (version Mt4.0) for the model legume Medicago truncatula.</title>
        <authorList>
            <person name="Tang H."/>
            <person name="Krishnakumar V."/>
            <person name="Bidwell S."/>
            <person name="Rosen B."/>
            <person name="Chan A."/>
            <person name="Zhou S."/>
            <person name="Gentzbittel L."/>
            <person name="Childs K.L."/>
            <person name="Yandell M."/>
            <person name="Gundlach H."/>
            <person name="Mayer K.F."/>
            <person name="Schwartz D.C."/>
            <person name="Town C.D."/>
        </authorList>
    </citation>
    <scope>GENOME REANNOTATION</scope>
    <source>
        <strain evidence="2">A17</strain>
        <strain evidence="4 5">cv. Jemalong A17</strain>
    </source>
</reference>
<evidence type="ECO:0000313" key="5">
    <source>
        <dbReference type="Proteomes" id="UP000002051"/>
    </source>
</evidence>
<name>A0A072VE49_MEDTR</name>
<evidence type="ECO:0000313" key="6">
    <source>
        <dbReference type="Proteomes" id="UP000265566"/>
    </source>
</evidence>
<sequence length="364" mass="41572">MEEEADWSELPQELLNLISQQFDNEIDLIRFRSICTNWHSSSIPNHHRNILTIKFPLYIDSITNKTPFSDLSKHGFFIIKSPPQSLIHPWLTKITQNSTGKIKHYLPFRRHSSPSPSPVFDFNNFSLIHLVTNFIYSRHNTEYALYGCVKPAKVVAATSYGNKPIIVASFNCKGEEQLVVFKCGDENWKFIPEMSVYFGDIRAFKGQCYVVDKTGQTVTVGPDDSTVQLVAESLLAGGDIKFLVESKGDLLLADVYNRDIDDYDYDRARIGRIDMFKLNEKEKKWVKLANLGDRVLFLGSLCSFSASALDLCVPKGNCVIIMDDIFTCDPSMGYFLDLDDGRPLPLFDYPEYSKLFWPPPKWMV</sequence>
<dbReference type="KEGG" id="mtr:25482252"/>
<dbReference type="OrthoDB" id="677671at2759"/>